<dbReference type="EMBL" id="JNBS01002769">
    <property type="protein sequence ID" value="OQR89357.1"/>
    <property type="molecule type" value="Genomic_DNA"/>
</dbReference>
<keyword evidence="3" id="KW-1185">Reference proteome</keyword>
<comment type="caution">
    <text evidence="2">The sequence shown here is derived from an EMBL/GenBank/DDBJ whole genome shotgun (WGS) entry which is preliminary data.</text>
</comment>
<gene>
    <name evidence="2" type="ORF">THRCLA_22707</name>
</gene>
<feature type="region of interest" description="Disordered" evidence="1">
    <location>
        <begin position="26"/>
        <end position="85"/>
    </location>
</feature>
<organism evidence="2 3">
    <name type="scientific">Thraustotheca clavata</name>
    <dbReference type="NCBI Taxonomy" id="74557"/>
    <lineage>
        <taxon>Eukaryota</taxon>
        <taxon>Sar</taxon>
        <taxon>Stramenopiles</taxon>
        <taxon>Oomycota</taxon>
        <taxon>Saprolegniomycetes</taxon>
        <taxon>Saprolegniales</taxon>
        <taxon>Achlyaceae</taxon>
        <taxon>Thraustotheca</taxon>
    </lineage>
</organism>
<reference evidence="2 3" key="1">
    <citation type="journal article" date="2014" name="Genome Biol. Evol.">
        <title>The secreted proteins of Achlya hypogyna and Thraustotheca clavata identify the ancestral oomycete secretome and reveal gene acquisitions by horizontal gene transfer.</title>
        <authorList>
            <person name="Misner I."/>
            <person name="Blouin N."/>
            <person name="Leonard G."/>
            <person name="Richards T.A."/>
            <person name="Lane C.E."/>
        </authorList>
    </citation>
    <scope>NUCLEOTIDE SEQUENCE [LARGE SCALE GENOMIC DNA]</scope>
    <source>
        <strain evidence="2 3">ATCC 34112</strain>
    </source>
</reference>
<protein>
    <submittedName>
        <fullName evidence="2">Uncharacterized protein</fullName>
    </submittedName>
</protein>
<evidence type="ECO:0000313" key="2">
    <source>
        <dbReference type="EMBL" id="OQR89357.1"/>
    </source>
</evidence>
<proteinExistence type="predicted"/>
<evidence type="ECO:0000313" key="3">
    <source>
        <dbReference type="Proteomes" id="UP000243217"/>
    </source>
</evidence>
<name>A0A1V9YUI7_9STRA</name>
<feature type="compositionally biased region" description="Polar residues" evidence="1">
    <location>
        <begin position="75"/>
        <end position="85"/>
    </location>
</feature>
<evidence type="ECO:0000256" key="1">
    <source>
        <dbReference type="SAM" id="MobiDB-lite"/>
    </source>
</evidence>
<feature type="compositionally biased region" description="Basic and acidic residues" evidence="1">
    <location>
        <begin position="29"/>
        <end position="74"/>
    </location>
</feature>
<sequence>MSFTSLAFSLASLNLGHYSRAGLLGIPEESSKDEHHQMIEPKDSSRQHNEMSDDEEIDHHELDHPELDSQETHRTNQVPNNSTCH</sequence>
<dbReference type="Proteomes" id="UP000243217">
    <property type="component" value="Unassembled WGS sequence"/>
</dbReference>
<accession>A0A1V9YUI7</accession>
<dbReference type="AlphaFoldDB" id="A0A1V9YUI7"/>